<proteinExistence type="predicted"/>
<accession>A0A812M281</accession>
<dbReference type="Proteomes" id="UP000601435">
    <property type="component" value="Unassembled WGS sequence"/>
</dbReference>
<name>A0A812M281_9DINO</name>
<reference evidence="1" key="1">
    <citation type="submission" date="2021-02" db="EMBL/GenBank/DDBJ databases">
        <authorList>
            <person name="Dougan E. K."/>
            <person name="Rhodes N."/>
            <person name="Thang M."/>
            <person name="Chan C."/>
        </authorList>
    </citation>
    <scope>NUCLEOTIDE SEQUENCE</scope>
</reference>
<sequence length="176" mass="19853">MLVTLNGDLFKPLSADFLGEVWRFKSWWTVEGGVLIIHLFKRQMATWRFPFHRDTGGTGLFRRNPFPWTPAMREAPGGTNISHLDINYAKEAPKEEELEVIPAGRPEPLAGEILPDGSVQEAAPGGMFALLPEGLVCTPNDLCLGITAHQDDYSVTIEVHFERDRYERLCARYPLE</sequence>
<organism evidence="1 2">
    <name type="scientific">Symbiodinium necroappetens</name>
    <dbReference type="NCBI Taxonomy" id="1628268"/>
    <lineage>
        <taxon>Eukaryota</taxon>
        <taxon>Sar</taxon>
        <taxon>Alveolata</taxon>
        <taxon>Dinophyceae</taxon>
        <taxon>Suessiales</taxon>
        <taxon>Symbiodiniaceae</taxon>
        <taxon>Symbiodinium</taxon>
    </lineage>
</organism>
<evidence type="ECO:0000313" key="1">
    <source>
        <dbReference type="EMBL" id="CAE7255385.1"/>
    </source>
</evidence>
<gene>
    <name evidence="1" type="primary">Ripk4</name>
    <name evidence="1" type="ORF">SNEC2469_LOCUS5547</name>
</gene>
<feature type="non-terminal residue" evidence="1">
    <location>
        <position position="176"/>
    </location>
</feature>
<evidence type="ECO:0000313" key="2">
    <source>
        <dbReference type="Proteomes" id="UP000601435"/>
    </source>
</evidence>
<protein>
    <submittedName>
        <fullName evidence="1">Ripk4 protein</fullName>
    </submittedName>
</protein>
<dbReference type="AlphaFoldDB" id="A0A812M281"/>
<comment type="caution">
    <text evidence="1">The sequence shown here is derived from an EMBL/GenBank/DDBJ whole genome shotgun (WGS) entry which is preliminary data.</text>
</comment>
<dbReference type="EMBL" id="CAJNJA010010250">
    <property type="protein sequence ID" value="CAE7255385.1"/>
    <property type="molecule type" value="Genomic_DNA"/>
</dbReference>
<dbReference type="OrthoDB" id="440300at2759"/>
<keyword evidence="2" id="KW-1185">Reference proteome</keyword>